<organism evidence="2 3">
    <name type="scientific">Brenthis ino</name>
    <name type="common">lesser marbled fritillary</name>
    <dbReference type="NCBI Taxonomy" id="405034"/>
    <lineage>
        <taxon>Eukaryota</taxon>
        <taxon>Metazoa</taxon>
        <taxon>Ecdysozoa</taxon>
        <taxon>Arthropoda</taxon>
        <taxon>Hexapoda</taxon>
        <taxon>Insecta</taxon>
        <taxon>Pterygota</taxon>
        <taxon>Neoptera</taxon>
        <taxon>Endopterygota</taxon>
        <taxon>Lepidoptera</taxon>
        <taxon>Glossata</taxon>
        <taxon>Ditrysia</taxon>
        <taxon>Papilionoidea</taxon>
        <taxon>Nymphalidae</taxon>
        <taxon>Heliconiinae</taxon>
        <taxon>Argynnini</taxon>
        <taxon>Brenthis</taxon>
    </lineage>
</organism>
<keyword evidence="1" id="KW-0812">Transmembrane</keyword>
<protein>
    <submittedName>
        <fullName evidence="2">Uncharacterized protein</fullName>
    </submittedName>
</protein>
<gene>
    <name evidence="2" type="ORF">BINO364_LOCUS2772</name>
</gene>
<evidence type="ECO:0000313" key="2">
    <source>
        <dbReference type="EMBL" id="CAH0715909.1"/>
    </source>
</evidence>
<evidence type="ECO:0000313" key="3">
    <source>
        <dbReference type="Proteomes" id="UP000838878"/>
    </source>
</evidence>
<keyword evidence="3" id="KW-1185">Reference proteome</keyword>
<reference evidence="2" key="1">
    <citation type="submission" date="2021-12" db="EMBL/GenBank/DDBJ databases">
        <authorList>
            <person name="Martin H S."/>
        </authorList>
    </citation>
    <scope>NUCLEOTIDE SEQUENCE</scope>
</reference>
<evidence type="ECO:0000256" key="1">
    <source>
        <dbReference type="SAM" id="Phobius"/>
    </source>
</evidence>
<sequence length="100" mass="11521">MPKVAWEIANSEDTPVDVNNANNYILTNKDVLGTNKPERTEYMIRQLAVYYRHICGIIRTWTSSDGLLMALMLISRMFHLVLLLQRLIMGLTQHSGKLQM</sequence>
<feature type="transmembrane region" description="Helical" evidence="1">
    <location>
        <begin position="66"/>
        <end position="84"/>
    </location>
</feature>
<name>A0A8J9UA98_9NEOP</name>
<proteinExistence type="predicted"/>
<keyword evidence="1" id="KW-0472">Membrane</keyword>
<feature type="non-terminal residue" evidence="2">
    <location>
        <position position="100"/>
    </location>
</feature>
<dbReference type="AlphaFoldDB" id="A0A8J9UA98"/>
<keyword evidence="1" id="KW-1133">Transmembrane helix</keyword>
<dbReference type="Proteomes" id="UP000838878">
    <property type="component" value="Chromosome 10"/>
</dbReference>
<dbReference type="EMBL" id="OV170230">
    <property type="protein sequence ID" value="CAH0715909.1"/>
    <property type="molecule type" value="Genomic_DNA"/>
</dbReference>
<accession>A0A8J9UA98</accession>